<evidence type="ECO:0000256" key="1">
    <source>
        <dbReference type="SAM" id="SignalP"/>
    </source>
</evidence>
<comment type="caution">
    <text evidence="2">The sequence shown here is derived from an EMBL/GenBank/DDBJ whole genome shotgun (WGS) entry which is preliminary data.</text>
</comment>
<protein>
    <submittedName>
        <fullName evidence="2">Uncharacterized protein</fullName>
    </submittedName>
</protein>
<keyword evidence="3" id="KW-1185">Reference proteome</keyword>
<gene>
    <name evidence="2" type="ORF">EV420DRAFT_298556</name>
</gene>
<organism evidence="2 3">
    <name type="scientific">Armillaria tabescens</name>
    <name type="common">Ringless honey mushroom</name>
    <name type="synonym">Agaricus tabescens</name>
    <dbReference type="NCBI Taxonomy" id="1929756"/>
    <lineage>
        <taxon>Eukaryota</taxon>
        <taxon>Fungi</taxon>
        <taxon>Dikarya</taxon>
        <taxon>Basidiomycota</taxon>
        <taxon>Agaricomycotina</taxon>
        <taxon>Agaricomycetes</taxon>
        <taxon>Agaricomycetidae</taxon>
        <taxon>Agaricales</taxon>
        <taxon>Marasmiineae</taxon>
        <taxon>Physalacriaceae</taxon>
        <taxon>Desarmillaria</taxon>
    </lineage>
</organism>
<name>A0AA39MIZ6_ARMTA</name>
<dbReference type="EMBL" id="JAUEPS010000147">
    <property type="protein sequence ID" value="KAK0435573.1"/>
    <property type="molecule type" value="Genomic_DNA"/>
</dbReference>
<dbReference type="Proteomes" id="UP001175211">
    <property type="component" value="Unassembled WGS sequence"/>
</dbReference>
<sequence length="96" mass="10814">MPLLLRLLDSLAMFSTTGGWSSRPGLEGAVNRSTYLGWFDVLDTGKIFAVLQPQALGTKDRRLGSTISRDDEQDPRGVMVDMEMNIWLPEEWIEVD</sequence>
<reference evidence="2" key="1">
    <citation type="submission" date="2023-06" db="EMBL/GenBank/DDBJ databases">
        <authorList>
            <consortium name="Lawrence Berkeley National Laboratory"/>
            <person name="Ahrendt S."/>
            <person name="Sahu N."/>
            <person name="Indic B."/>
            <person name="Wong-Bajracharya J."/>
            <person name="Merenyi Z."/>
            <person name="Ke H.-M."/>
            <person name="Monk M."/>
            <person name="Kocsube S."/>
            <person name="Drula E."/>
            <person name="Lipzen A."/>
            <person name="Balint B."/>
            <person name="Henrissat B."/>
            <person name="Andreopoulos B."/>
            <person name="Martin F.M."/>
            <person name="Harder C.B."/>
            <person name="Rigling D."/>
            <person name="Ford K.L."/>
            <person name="Foster G.D."/>
            <person name="Pangilinan J."/>
            <person name="Papanicolaou A."/>
            <person name="Barry K."/>
            <person name="LaButti K."/>
            <person name="Viragh M."/>
            <person name="Koriabine M."/>
            <person name="Yan M."/>
            <person name="Riley R."/>
            <person name="Champramary S."/>
            <person name="Plett K.L."/>
            <person name="Tsai I.J."/>
            <person name="Slot J."/>
            <person name="Sipos G."/>
            <person name="Plett J."/>
            <person name="Nagy L.G."/>
            <person name="Grigoriev I.V."/>
        </authorList>
    </citation>
    <scope>NUCLEOTIDE SEQUENCE</scope>
    <source>
        <strain evidence="2">CCBAS 213</strain>
    </source>
</reference>
<evidence type="ECO:0000313" key="3">
    <source>
        <dbReference type="Proteomes" id="UP001175211"/>
    </source>
</evidence>
<dbReference type="RefSeq" id="XP_060322013.1">
    <property type="nucleotide sequence ID" value="XM_060481582.1"/>
</dbReference>
<dbReference type="AlphaFoldDB" id="A0AA39MIZ6"/>
<feature type="chain" id="PRO_5041328009" evidence="1">
    <location>
        <begin position="20"/>
        <end position="96"/>
    </location>
</feature>
<proteinExistence type="predicted"/>
<dbReference type="GeneID" id="85365130"/>
<evidence type="ECO:0000313" key="2">
    <source>
        <dbReference type="EMBL" id="KAK0435573.1"/>
    </source>
</evidence>
<feature type="signal peptide" evidence="1">
    <location>
        <begin position="1"/>
        <end position="19"/>
    </location>
</feature>
<keyword evidence="1" id="KW-0732">Signal</keyword>
<accession>A0AA39MIZ6</accession>